<dbReference type="NCBIfam" id="TIGR02610">
    <property type="entry name" value="PHA_gran_rgn"/>
    <property type="match status" value="1"/>
</dbReference>
<name>A0AAC9NH93_9BURK</name>
<dbReference type="AlphaFoldDB" id="A0AAC9NH93"/>
<dbReference type="EMBL" id="CP015017">
    <property type="protein sequence ID" value="APC00761.1"/>
    <property type="molecule type" value="Genomic_DNA"/>
</dbReference>
<protein>
    <recommendedName>
        <fullName evidence="3">Polyhydroxyalkanoic acid synthase</fullName>
    </recommendedName>
</protein>
<evidence type="ECO:0000313" key="2">
    <source>
        <dbReference type="Proteomes" id="UP000182060"/>
    </source>
</evidence>
<evidence type="ECO:0000313" key="1">
    <source>
        <dbReference type="EMBL" id="APC00761.1"/>
    </source>
</evidence>
<sequence length="97" mass="11073">MADLEIYRRHTFGLVAIRAIAFAWAEHAEDAYGMTCTYEEGELEDEVCFTRSGVQGRLVVTHNSLKMNARLGLMFYVLRDSIESEIIKKLDDLLENA</sequence>
<evidence type="ECO:0008006" key="3">
    <source>
        <dbReference type="Google" id="ProtNLM"/>
    </source>
</evidence>
<organism evidence="1 2">
    <name type="scientific">Polynucleobacter asymbioticus</name>
    <dbReference type="NCBI Taxonomy" id="576611"/>
    <lineage>
        <taxon>Bacteria</taxon>
        <taxon>Pseudomonadati</taxon>
        <taxon>Pseudomonadota</taxon>
        <taxon>Betaproteobacteria</taxon>
        <taxon>Burkholderiales</taxon>
        <taxon>Burkholderiaceae</taxon>
        <taxon>Polynucleobacter</taxon>
    </lineage>
</organism>
<reference evidence="1" key="1">
    <citation type="journal article" date="2017" name="Appl. Environ. Microbiol.">
        <title>Microdiversification of a pelagic Polynucleobacter species is mainly driven by acquisition of genomic islands from a partially interspecific gene pool.</title>
        <authorList>
            <person name="Hoetzinger M."/>
            <person name="Hahn M.W."/>
            <person name="Jezberova J."/>
            <person name="Schmidt J."/>
            <person name="Koll U."/>
        </authorList>
    </citation>
    <scope>NUCLEOTIDE SEQUENCE</scope>
    <source>
        <strain evidence="1">MWH-RechtKol4</strain>
    </source>
</reference>
<gene>
    <name evidence="1" type="ORF">AOC25_03520</name>
</gene>
<proteinExistence type="predicted"/>
<dbReference type="Proteomes" id="UP000182060">
    <property type="component" value="Chromosome"/>
</dbReference>
<accession>A0AAC9NH93</accession>
<dbReference type="RefSeq" id="WP_071538931.1">
    <property type="nucleotide sequence ID" value="NZ_CP015016.1"/>
</dbReference>
<dbReference type="Pfam" id="PF09650">
    <property type="entry name" value="PHA_gran_rgn"/>
    <property type="match status" value="1"/>
</dbReference>
<dbReference type="InterPro" id="IPR013433">
    <property type="entry name" value="PHA_gran_rgn"/>
</dbReference>